<evidence type="ECO:0000259" key="9">
    <source>
        <dbReference type="Pfam" id="PF03918"/>
    </source>
</evidence>
<proteinExistence type="inferred from homology"/>
<feature type="signal peptide" evidence="7">
    <location>
        <begin position="1"/>
        <end position="20"/>
    </location>
</feature>
<accession>A0A934WE03</accession>
<dbReference type="InterPro" id="IPR051263">
    <property type="entry name" value="C-type_cytochrome_biogenesis"/>
</dbReference>
<name>A0A934WE03_9RHOB</name>
<dbReference type="Pfam" id="PF03918">
    <property type="entry name" value="CcmH"/>
    <property type="match status" value="1"/>
</dbReference>
<keyword evidence="2 7" id="KW-0349">Heme</keyword>
<evidence type="ECO:0000256" key="1">
    <source>
        <dbReference type="ARBA" id="ARBA00010342"/>
    </source>
</evidence>
<dbReference type="AlphaFoldDB" id="A0A934WE03"/>
<evidence type="ECO:0000256" key="5">
    <source>
        <dbReference type="ARBA" id="ARBA00022748"/>
    </source>
</evidence>
<sequence>MRALILAAALALALPGGAHAVLPDEILEDSELEARARALSADLRCVVCRNESIDESNADLARDMRLLVRERLVEGDSDAEVMAYLVDRYGEFVLLRPTTSGANLVLWISAPVMLILALGVAVVYLRRRDRTAEPGAPGLSPEEEARLRELTRD</sequence>
<keyword evidence="11" id="KW-1185">Reference proteome</keyword>
<dbReference type="PANTHER" id="PTHR47870">
    <property type="entry name" value="CYTOCHROME C-TYPE BIOGENESIS PROTEIN CCMH"/>
    <property type="match status" value="1"/>
</dbReference>
<reference evidence="10" key="2">
    <citation type="journal article" date="2020" name="Microorganisms">
        <title>Osmotic Adaptation and Compatible Solute Biosynthesis of Phototrophic Bacteria as Revealed from Genome Analyses.</title>
        <authorList>
            <person name="Imhoff J.F."/>
            <person name="Rahn T."/>
            <person name="Kunzel S."/>
            <person name="Keller A."/>
            <person name="Neulinger S.C."/>
        </authorList>
    </citation>
    <scope>NUCLEOTIDE SEQUENCE</scope>
    <source>
        <strain evidence="10">LMG 28126</strain>
    </source>
</reference>
<evidence type="ECO:0000256" key="2">
    <source>
        <dbReference type="ARBA" id="ARBA00022617"/>
    </source>
</evidence>
<keyword evidence="4 7" id="KW-0732">Signal</keyword>
<organism evidence="10 11">
    <name type="scientific">Rhodobaculum claviforme</name>
    <dbReference type="NCBI Taxonomy" id="1549854"/>
    <lineage>
        <taxon>Bacteria</taxon>
        <taxon>Pseudomonadati</taxon>
        <taxon>Pseudomonadota</taxon>
        <taxon>Alphaproteobacteria</taxon>
        <taxon>Rhodobacterales</taxon>
        <taxon>Paracoccaceae</taxon>
        <taxon>Rhodobaculum</taxon>
    </lineage>
</organism>
<dbReference type="Proteomes" id="UP000706333">
    <property type="component" value="Unassembled WGS sequence"/>
</dbReference>
<dbReference type="Gene3D" id="1.10.8.640">
    <property type="entry name" value="Cytochrome C biogenesis protein"/>
    <property type="match status" value="1"/>
</dbReference>
<dbReference type="InterPro" id="IPR005616">
    <property type="entry name" value="CcmH/CycL/Ccl2/NrfF_N"/>
</dbReference>
<feature type="chain" id="PRO_5038165342" description="Cytochrome c-type biogenesis protein" evidence="7">
    <location>
        <begin position="21"/>
        <end position="153"/>
    </location>
</feature>
<dbReference type="RefSeq" id="WP_201155403.1">
    <property type="nucleotide sequence ID" value="NZ_NHSD01000044.1"/>
</dbReference>
<comment type="similarity">
    <text evidence="1 7">Belongs to the CcmH/CycL/Ccl2/NrfF family.</text>
</comment>
<evidence type="ECO:0000256" key="7">
    <source>
        <dbReference type="RuleBase" id="RU364112"/>
    </source>
</evidence>
<evidence type="ECO:0000256" key="6">
    <source>
        <dbReference type="ARBA" id="ARBA00023004"/>
    </source>
</evidence>
<evidence type="ECO:0000313" key="11">
    <source>
        <dbReference type="Proteomes" id="UP000706333"/>
    </source>
</evidence>
<keyword evidence="7" id="KW-0812">Transmembrane</keyword>
<feature type="compositionally biased region" description="Basic and acidic residues" evidence="8">
    <location>
        <begin position="143"/>
        <end position="153"/>
    </location>
</feature>
<dbReference type="GO" id="GO:0005886">
    <property type="term" value="C:plasma membrane"/>
    <property type="evidence" value="ECO:0007669"/>
    <property type="project" value="TreeGrafter"/>
</dbReference>
<dbReference type="PANTHER" id="PTHR47870:SF1">
    <property type="entry name" value="CYTOCHROME C-TYPE BIOGENESIS PROTEIN CCMH"/>
    <property type="match status" value="1"/>
</dbReference>
<keyword evidence="5" id="KW-0201">Cytochrome c-type biogenesis</keyword>
<keyword evidence="6 7" id="KW-0408">Iron</keyword>
<evidence type="ECO:0000256" key="3">
    <source>
        <dbReference type="ARBA" id="ARBA00022723"/>
    </source>
</evidence>
<feature type="region of interest" description="Disordered" evidence="8">
    <location>
        <begin position="132"/>
        <end position="153"/>
    </location>
</feature>
<protein>
    <recommendedName>
        <fullName evidence="7">Cytochrome c-type biogenesis protein</fullName>
    </recommendedName>
</protein>
<feature type="transmembrane region" description="Helical" evidence="7">
    <location>
        <begin position="104"/>
        <end position="125"/>
    </location>
</feature>
<dbReference type="EMBL" id="NHSD01000044">
    <property type="protein sequence ID" value="MBK5925875.1"/>
    <property type="molecule type" value="Genomic_DNA"/>
</dbReference>
<dbReference type="GO" id="GO:0046872">
    <property type="term" value="F:metal ion binding"/>
    <property type="evidence" value="ECO:0007669"/>
    <property type="project" value="UniProtKB-KW"/>
</dbReference>
<dbReference type="GO" id="GO:0017004">
    <property type="term" value="P:cytochrome complex assembly"/>
    <property type="evidence" value="ECO:0007669"/>
    <property type="project" value="UniProtKB-KW"/>
</dbReference>
<comment type="caution">
    <text evidence="10">The sequence shown here is derived from an EMBL/GenBank/DDBJ whole genome shotgun (WGS) entry which is preliminary data.</text>
</comment>
<feature type="domain" description="CcmH/CycL/Ccl2/NrfF N-terminal" evidence="9">
    <location>
        <begin position="9"/>
        <end position="150"/>
    </location>
</feature>
<keyword evidence="7" id="KW-1133">Transmembrane helix</keyword>
<dbReference type="InterPro" id="IPR038297">
    <property type="entry name" value="CcmH/CycL/NrfF/Ccl2_sf"/>
</dbReference>
<evidence type="ECO:0000256" key="8">
    <source>
        <dbReference type="SAM" id="MobiDB-lite"/>
    </source>
</evidence>
<keyword evidence="7" id="KW-0472">Membrane</keyword>
<gene>
    <name evidence="10" type="ORF">CCR87_00635</name>
</gene>
<evidence type="ECO:0000313" key="10">
    <source>
        <dbReference type="EMBL" id="MBK5925875.1"/>
    </source>
</evidence>
<evidence type="ECO:0000256" key="4">
    <source>
        <dbReference type="ARBA" id="ARBA00022729"/>
    </source>
</evidence>
<reference evidence="10" key="1">
    <citation type="submission" date="2017-05" db="EMBL/GenBank/DDBJ databases">
        <authorList>
            <person name="Imhoff J.F."/>
            <person name="Rahn T."/>
            <person name="Kuenzel S."/>
            <person name="Neulinger S.C."/>
        </authorList>
    </citation>
    <scope>NUCLEOTIDE SEQUENCE</scope>
    <source>
        <strain evidence="10">LMG 28126</strain>
    </source>
</reference>
<keyword evidence="3 7" id="KW-0479">Metal-binding</keyword>
<dbReference type="CDD" id="cd16378">
    <property type="entry name" value="CcmH_N"/>
    <property type="match status" value="1"/>
</dbReference>
<comment type="function">
    <text evidence="7">Possible subunit of a heme lyase.</text>
</comment>